<keyword evidence="3" id="KW-1185">Reference proteome</keyword>
<evidence type="ECO:0000313" key="3">
    <source>
        <dbReference type="Proteomes" id="UP000440694"/>
    </source>
</evidence>
<organism evidence="2 3">
    <name type="scientific">Hyphomicrobium album</name>
    <dbReference type="NCBI Taxonomy" id="2665159"/>
    <lineage>
        <taxon>Bacteria</taxon>
        <taxon>Pseudomonadati</taxon>
        <taxon>Pseudomonadota</taxon>
        <taxon>Alphaproteobacteria</taxon>
        <taxon>Hyphomicrobiales</taxon>
        <taxon>Hyphomicrobiaceae</taxon>
        <taxon>Hyphomicrobium</taxon>
    </lineage>
</organism>
<accession>A0A6I3KJ44</accession>
<protein>
    <submittedName>
        <fullName evidence="2">Uncharacterized protein</fullName>
    </submittedName>
</protein>
<gene>
    <name evidence="2" type="ORF">GIW81_08835</name>
</gene>
<dbReference type="RefSeq" id="WP_154738865.1">
    <property type="nucleotide sequence ID" value="NZ_WMBQ01000001.1"/>
</dbReference>
<feature type="region of interest" description="Disordered" evidence="1">
    <location>
        <begin position="209"/>
        <end position="249"/>
    </location>
</feature>
<dbReference type="AlphaFoldDB" id="A0A6I3KJ44"/>
<evidence type="ECO:0000313" key="2">
    <source>
        <dbReference type="EMBL" id="MTD94438.1"/>
    </source>
</evidence>
<sequence>MSKYGMGLIRSARLTRRQLILFALISAVLNGVVTACVGAWLAQTYSTQQTRRKSVETLANLIYDRRTRAGMVVSSMRRNAPPDEIQFRKRAYDEAYVDWNKNILLNLFVIREVGGDLKFTVLEKSFEDDLVATMADIDRCLTKAYDKKLAGEDAVPILDGCRMAQMHQFVLDCGATFTDELYKLTRLSFSPFSNAKTERKRLADINIKANCTRPPEPPASPTPSAPVTGAVATPATATPAQQQPPAKPP</sequence>
<comment type="caution">
    <text evidence="2">The sequence shown here is derived from an EMBL/GenBank/DDBJ whole genome shotgun (WGS) entry which is preliminary data.</text>
</comment>
<dbReference type="EMBL" id="WMBQ01000001">
    <property type="protein sequence ID" value="MTD94438.1"/>
    <property type="molecule type" value="Genomic_DNA"/>
</dbReference>
<reference evidence="2 3" key="1">
    <citation type="submission" date="2019-11" db="EMBL/GenBank/DDBJ databases">
        <title>Identification of a novel strain.</title>
        <authorList>
            <person name="Xu Q."/>
            <person name="Wang G."/>
        </authorList>
    </citation>
    <scope>NUCLEOTIDE SEQUENCE [LARGE SCALE GENOMIC DNA]</scope>
    <source>
        <strain evidence="3">xq</strain>
    </source>
</reference>
<dbReference type="Proteomes" id="UP000440694">
    <property type="component" value="Unassembled WGS sequence"/>
</dbReference>
<evidence type="ECO:0000256" key="1">
    <source>
        <dbReference type="SAM" id="MobiDB-lite"/>
    </source>
</evidence>
<feature type="compositionally biased region" description="Low complexity" evidence="1">
    <location>
        <begin position="225"/>
        <end position="249"/>
    </location>
</feature>
<name>A0A6I3KJ44_9HYPH</name>
<proteinExistence type="predicted"/>
<feature type="compositionally biased region" description="Pro residues" evidence="1">
    <location>
        <begin position="214"/>
        <end position="224"/>
    </location>
</feature>